<accession>A0ABT5YIY3</accession>
<evidence type="ECO:0000313" key="3">
    <source>
        <dbReference type="Proteomes" id="UP001215503"/>
    </source>
</evidence>
<reference evidence="2 3" key="1">
    <citation type="submission" date="2023-03" db="EMBL/GenBank/DDBJ databases">
        <title>Fodinicurvata sp. CAU 1616 isolated from sea sendiment.</title>
        <authorList>
            <person name="Kim W."/>
        </authorList>
    </citation>
    <scope>NUCLEOTIDE SEQUENCE [LARGE SCALE GENOMIC DNA]</scope>
    <source>
        <strain evidence="2 3">CAU 1616</strain>
    </source>
</reference>
<dbReference type="RefSeq" id="WP_275819807.1">
    <property type="nucleotide sequence ID" value="NZ_JARHUD010000001.1"/>
</dbReference>
<keyword evidence="2" id="KW-0449">Lipoprotein</keyword>
<dbReference type="Proteomes" id="UP001215503">
    <property type="component" value="Unassembled WGS sequence"/>
</dbReference>
<dbReference type="InterPro" id="IPR039366">
    <property type="entry name" value="Pilotin"/>
</dbReference>
<proteinExistence type="predicted"/>
<keyword evidence="3" id="KW-1185">Reference proteome</keyword>
<comment type="caution">
    <text evidence="2">The sequence shown here is derived from an EMBL/GenBank/DDBJ whole genome shotgun (WGS) entry which is preliminary data.</text>
</comment>
<gene>
    <name evidence="2" type="ORF">P2G67_02810</name>
</gene>
<dbReference type="EMBL" id="JARHUD010000001">
    <property type="protein sequence ID" value="MDF2094905.1"/>
    <property type="molecule type" value="Genomic_DNA"/>
</dbReference>
<dbReference type="PROSITE" id="PS51257">
    <property type="entry name" value="PROKAR_LIPOPROTEIN"/>
    <property type="match status" value="1"/>
</dbReference>
<dbReference type="Pfam" id="PF09619">
    <property type="entry name" value="YscW"/>
    <property type="match status" value="1"/>
</dbReference>
<evidence type="ECO:0000313" key="2">
    <source>
        <dbReference type="EMBL" id="MDF2094905.1"/>
    </source>
</evidence>
<feature type="signal peptide" evidence="1">
    <location>
        <begin position="1"/>
        <end position="23"/>
    </location>
</feature>
<sequence length="136" mass="14877">MTFRARRKALALLAGMPFLVGCAAGRSGAARRAESVQLEGLASYRQRMLLPPDASFSARLCAAGGERLLAETLLPEAGQPPIAFALNLPAEELGPARLELSITYPAETGERRLFHLEEEVETADWAEQGQRRFILR</sequence>
<name>A0ABT5YIY3_9PROT</name>
<keyword evidence="1" id="KW-0732">Signal</keyword>
<feature type="chain" id="PRO_5047216644" evidence="1">
    <location>
        <begin position="24"/>
        <end position="136"/>
    </location>
</feature>
<organism evidence="2 3">
    <name type="scientific">Aquibaculum arenosum</name>
    <dbReference type="NCBI Taxonomy" id="3032591"/>
    <lineage>
        <taxon>Bacteria</taxon>
        <taxon>Pseudomonadati</taxon>
        <taxon>Pseudomonadota</taxon>
        <taxon>Alphaproteobacteria</taxon>
        <taxon>Rhodospirillales</taxon>
        <taxon>Rhodovibrionaceae</taxon>
        <taxon>Aquibaculum</taxon>
    </lineage>
</organism>
<evidence type="ECO:0000256" key="1">
    <source>
        <dbReference type="SAM" id="SignalP"/>
    </source>
</evidence>
<protein>
    <submittedName>
        <fullName evidence="2">YbaY family lipoprotein</fullName>
    </submittedName>
</protein>